<evidence type="ECO:0000313" key="3">
    <source>
        <dbReference type="EMBL" id="EWY36771.1"/>
    </source>
</evidence>
<evidence type="ECO:0000256" key="1">
    <source>
        <dbReference type="SAM" id="MobiDB-lite"/>
    </source>
</evidence>
<dbReference type="RefSeq" id="WP_037460066.1">
    <property type="nucleotide sequence ID" value="NZ_AVFL01000036.1"/>
</dbReference>
<protein>
    <recommendedName>
        <fullName evidence="5">Structural protein P5</fullName>
    </recommendedName>
</protein>
<keyword evidence="4" id="KW-1185">Reference proteome</keyword>
<reference evidence="3 4" key="1">
    <citation type="submission" date="2013-08" db="EMBL/GenBank/DDBJ databases">
        <title>The genome sequence of Skermanella stibiiresistens.</title>
        <authorList>
            <person name="Zhu W."/>
            <person name="Wang G."/>
        </authorList>
    </citation>
    <scope>NUCLEOTIDE SEQUENCE [LARGE SCALE GENOMIC DNA]</scope>
    <source>
        <strain evidence="3 4">SB22</strain>
    </source>
</reference>
<gene>
    <name evidence="3" type="ORF">N825_25390</name>
</gene>
<dbReference type="Proteomes" id="UP000019486">
    <property type="component" value="Unassembled WGS sequence"/>
</dbReference>
<dbReference type="AlphaFoldDB" id="W9GVV9"/>
<proteinExistence type="predicted"/>
<sequence length="230" mass="24411">MVNPRQPVATLPRGIRNNNPGNIERTTPPTKWQGLASDQSGDKRFVVFQDPAWGIRALARVLITYADRHDCGTVRKIVTRWAPPNENVTVEYCAFVAGRLSCGVDQPINVHDHAVMRPLVEAIITKENGQQPYDAATIDKGLLLAGIQPPPRPLVASRTIIGAGVAGLGAVAGAAVQLLADPVALQAVTDGVAALPPSFPGASILSTLVTLAGVAMAAWARIDDRRRGLR</sequence>
<dbReference type="STRING" id="1385369.N825_25390"/>
<feature type="transmembrane region" description="Helical" evidence="2">
    <location>
        <begin position="199"/>
        <end position="220"/>
    </location>
</feature>
<feature type="transmembrane region" description="Helical" evidence="2">
    <location>
        <begin position="160"/>
        <end position="179"/>
    </location>
</feature>
<name>W9GVV9_9PROT</name>
<evidence type="ECO:0000256" key="2">
    <source>
        <dbReference type="SAM" id="Phobius"/>
    </source>
</evidence>
<keyword evidence="2" id="KW-0472">Membrane</keyword>
<keyword evidence="2" id="KW-1133">Transmembrane helix</keyword>
<comment type="caution">
    <text evidence="3">The sequence shown here is derived from an EMBL/GenBank/DDBJ whole genome shotgun (WGS) entry which is preliminary data.</text>
</comment>
<evidence type="ECO:0008006" key="5">
    <source>
        <dbReference type="Google" id="ProtNLM"/>
    </source>
</evidence>
<accession>W9GVV9</accession>
<organism evidence="3 4">
    <name type="scientific">Skermanella stibiiresistens SB22</name>
    <dbReference type="NCBI Taxonomy" id="1385369"/>
    <lineage>
        <taxon>Bacteria</taxon>
        <taxon>Pseudomonadati</taxon>
        <taxon>Pseudomonadota</taxon>
        <taxon>Alphaproteobacteria</taxon>
        <taxon>Rhodospirillales</taxon>
        <taxon>Azospirillaceae</taxon>
        <taxon>Skermanella</taxon>
    </lineage>
</organism>
<dbReference type="EMBL" id="AVFL01000036">
    <property type="protein sequence ID" value="EWY36771.1"/>
    <property type="molecule type" value="Genomic_DNA"/>
</dbReference>
<feature type="region of interest" description="Disordered" evidence="1">
    <location>
        <begin position="1"/>
        <end position="37"/>
    </location>
</feature>
<evidence type="ECO:0000313" key="4">
    <source>
        <dbReference type="Proteomes" id="UP000019486"/>
    </source>
</evidence>
<keyword evidence="2" id="KW-0812">Transmembrane</keyword>
<feature type="compositionally biased region" description="Polar residues" evidence="1">
    <location>
        <begin position="16"/>
        <end position="30"/>
    </location>
</feature>